<comment type="caution">
    <text evidence="2">The sequence shown here is derived from an EMBL/GenBank/DDBJ whole genome shotgun (WGS) entry which is preliminary data.</text>
</comment>
<proteinExistence type="predicted"/>
<name>A0A9D4JXG3_DREPO</name>
<sequence length="117" mass="13524">MVTCLNIADFFTPAGEPRVADILCDAKCFDYKFTLLDAMLGQNNHDNTEPIGIGRWCWIKWNQSTRKTSLIYMYMFVAALEKLVSILKFIVKKSYRIAMPRGRKRKTHAEEMEAALL</sequence>
<feature type="transmembrane region" description="Helical" evidence="1">
    <location>
        <begin position="71"/>
        <end position="91"/>
    </location>
</feature>
<protein>
    <submittedName>
        <fullName evidence="2">Uncharacterized protein</fullName>
    </submittedName>
</protein>
<evidence type="ECO:0000313" key="3">
    <source>
        <dbReference type="Proteomes" id="UP000828390"/>
    </source>
</evidence>
<evidence type="ECO:0000256" key="1">
    <source>
        <dbReference type="SAM" id="Phobius"/>
    </source>
</evidence>
<dbReference type="Proteomes" id="UP000828390">
    <property type="component" value="Unassembled WGS sequence"/>
</dbReference>
<reference evidence="2" key="1">
    <citation type="journal article" date="2019" name="bioRxiv">
        <title>The Genome of the Zebra Mussel, Dreissena polymorpha: A Resource for Invasive Species Research.</title>
        <authorList>
            <person name="McCartney M.A."/>
            <person name="Auch B."/>
            <person name="Kono T."/>
            <person name="Mallez S."/>
            <person name="Zhang Y."/>
            <person name="Obille A."/>
            <person name="Becker A."/>
            <person name="Abrahante J.E."/>
            <person name="Garbe J."/>
            <person name="Badalamenti J.P."/>
            <person name="Herman A."/>
            <person name="Mangelson H."/>
            <person name="Liachko I."/>
            <person name="Sullivan S."/>
            <person name="Sone E.D."/>
            <person name="Koren S."/>
            <person name="Silverstein K.A.T."/>
            <person name="Beckman K.B."/>
            <person name="Gohl D.M."/>
        </authorList>
    </citation>
    <scope>NUCLEOTIDE SEQUENCE</scope>
    <source>
        <strain evidence="2">Duluth1</strain>
        <tissue evidence="2">Whole animal</tissue>
    </source>
</reference>
<keyword evidence="1" id="KW-0472">Membrane</keyword>
<dbReference type="EMBL" id="JAIWYP010000005">
    <property type="protein sequence ID" value="KAH3824062.1"/>
    <property type="molecule type" value="Genomic_DNA"/>
</dbReference>
<evidence type="ECO:0000313" key="2">
    <source>
        <dbReference type="EMBL" id="KAH3824062.1"/>
    </source>
</evidence>
<dbReference type="AlphaFoldDB" id="A0A9D4JXG3"/>
<accession>A0A9D4JXG3</accession>
<gene>
    <name evidence="2" type="ORF">DPMN_125890</name>
</gene>
<keyword evidence="1" id="KW-0812">Transmembrane</keyword>
<reference evidence="2" key="2">
    <citation type="submission" date="2020-11" db="EMBL/GenBank/DDBJ databases">
        <authorList>
            <person name="McCartney M.A."/>
            <person name="Auch B."/>
            <person name="Kono T."/>
            <person name="Mallez S."/>
            <person name="Becker A."/>
            <person name="Gohl D.M."/>
            <person name="Silverstein K.A.T."/>
            <person name="Koren S."/>
            <person name="Bechman K.B."/>
            <person name="Herman A."/>
            <person name="Abrahante J.E."/>
            <person name="Garbe J."/>
        </authorList>
    </citation>
    <scope>NUCLEOTIDE SEQUENCE</scope>
    <source>
        <strain evidence="2">Duluth1</strain>
        <tissue evidence="2">Whole animal</tissue>
    </source>
</reference>
<keyword evidence="1" id="KW-1133">Transmembrane helix</keyword>
<organism evidence="2 3">
    <name type="scientific">Dreissena polymorpha</name>
    <name type="common">Zebra mussel</name>
    <name type="synonym">Mytilus polymorpha</name>
    <dbReference type="NCBI Taxonomy" id="45954"/>
    <lineage>
        <taxon>Eukaryota</taxon>
        <taxon>Metazoa</taxon>
        <taxon>Spiralia</taxon>
        <taxon>Lophotrochozoa</taxon>
        <taxon>Mollusca</taxon>
        <taxon>Bivalvia</taxon>
        <taxon>Autobranchia</taxon>
        <taxon>Heteroconchia</taxon>
        <taxon>Euheterodonta</taxon>
        <taxon>Imparidentia</taxon>
        <taxon>Neoheterodontei</taxon>
        <taxon>Myida</taxon>
        <taxon>Dreissenoidea</taxon>
        <taxon>Dreissenidae</taxon>
        <taxon>Dreissena</taxon>
    </lineage>
</organism>
<keyword evidence="3" id="KW-1185">Reference proteome</keyword>